<dbReference type="PANTHER" id="PTHR47926:SF369">
    <property type="entry name" value="DYW DOMAIN-CONTAINING PROTEIN"/>
    <property type="match status" value="1"/>
</dbReference>
<organism evidence="5 6">
    <name type="scientific">Ficus carica</name>
    <name type="common">Common fig</name>
    <dbReference type="NCBI Taxonomy" id="3494"/>
    <lineage>
        <taxon>Eukaryota</taxon>
        <taxon>Viridiplantae</taxon>
        <taxon>Streptophyta</taxon>
        <taxon>Embryophyta</taxon>
        <taxon>Tracheophyta</taxon>
        <taxon>Spermatophyta</taxon>
        <taxon>Magnoliopsida</taxon>
        <taxon>eudicotyledons</taxon>
        <taxon>Gunneridae</taxon>
        <taxon>Pentapetalae</taxon>
        <taxon>rosids</taxon>
        <taxon>fabids</taxon>
        <taxon>Rosales</taxon>
        <taxon>Moraceae</taxon>
        <taxon>Ficeae</taxon>
        <taxon>Ficus</taxon>
    </lineage>
</organism>
<dbReference type="FunFam" id="1.25.40.10:FF:000393">
    <property type="entry name" value="Pentatricopeptide repeat-containing protein At1g20230"/>
    <property type="match status" value="1"/>
</dbReference>
<dbReference type="Pfam" id="PF14432">
    <property type="entry name" value="DYW_deaminase"/>
    <property type="match status" value="1"/>
</dbReference>
<dbReference type="Pfam" id="PF13041">
    <property type="entry name" value="PPR_2"/>
    <property type="match status" value="5"/>
</dbReference>
<proteinExistence type="inferred from homology"/>
<feature type="repeat" description="PPR" evidence="3">
    <location>
        <begin position="145"/>
        <end position="179"/>
    </location>
</feature>
<dbReference type="AlphaFoldDB" id="A0AA87ZG26"/>
<dbReference type="FunFam" id="1.25.40.10:FF:000380">
    <property type="entry name" value="Pentatricopeptide repeat-containing protein, chloroplastic"/>
    <property type="match status" value="1"/>
</dbReference>
<dbReference type="FunFam" id="1.25.40.10:FF:000090">
    <property type="entry name" value="Pentatricopeptide repeat-containing protein, chloroplastic"/>
    <property type="match status" value="1"/>
</dbReference>
<dbReference type="InterPro" id="IPR002885">
    <property type="entry name" value="PPR_rpt"/>
</dbReference>
<dbReference type="Pfam" id="PF01535">
    <property type="entry name" value="PPR"/>
    <property type="match status" value="3"/>
</dbReference>
<evidence type="ECO:0000259" key="4">
    <source>
        <dbReference type="Pfam" id="PF14432"/>
    </source>
</evidence>
<name>A0AA87ZG26_FICCA</name>
<evidence type="ECO:0000313" key="6">
    <source>
        <dbReference type="Proteomes" id="UP001187192"/>
    </source>
</evidence>
<comment type="similarity">
    <text evidence="1">Belongs to the PPR family. PCMP-H subfamily.</text>
</comment>
<protein>
    <recommendedName>
        <fullName evidence="4">DYW domain-containing protein</fullName>
    </recommendedName>
</protein>
<feature type="repeat" description="PPR" evidence="3">
    <location>
        <begin position="246"/>
        <end position="280"/>
    </location>
</feature>
<dbReference type="Proteomes" id="UP001187192">
    <property type="component" value="Unassembled WGS sequence"/>
</dbReference>
<dbReference type="SUPFAM" id="SSF81901">
    <property type="entry name" value="HCP-like"/>
    <property type="match status" value="1"/>
</dbReference>
<feature type="domain" description="DYW" evidence="4">
    <location>
        <begin position="808"/>
        <end position="889"/>
    </location>
</feature>
<feature type="repeat" description="PPR" evidence="3">
    <location>
        <begin position="316"/>
        <end position="350"/>
    </location>
</feature>
<feature type="repeat" description="PPR" evidence="3">
    <location>
        <begin position="488"/>
        <end position="522"/>
    </location>
</feature>
<dbReference type="GO" id="GO:0009451">
    <property type="term" value="P:RNA modification"/>
    <property type="evidence" value="ECO:0007669"/>
    <property type="project" value="InterPro"/>
</dbReference>
<evidence type="ECO:0000256" key="3">
    <source>
        <dbReference type="PROSITE-ProRule" id="PRU00708"/>
    </source>
</evidence>
<dbReference type="InterPro" id="IPR046960">
    <property type="entry name" value="PPR_At4g14850-like_plant"/>
</dbReference>
<evidence type="ECO:0000313" key="5">
    <source>
        <dbReference type="EMBL" id="GMN35628.1"/>
    </source>
</evidence>
<dbReference type="GO" id="GO:0008270">
    <property type="term" value="F:zinc ion binding"/>
    <property type="evidence" value="ECO:0007669"/>
    <property type="project" value="InterPro"/>
</dbReference>
<feature type="repeat" description="PPR" evidence="3">
    <location>
        <begin position="281"/>
        <end position="315"/>
    </location>
</feature>
<evidence type="ECO:0000256" key="2">
    <source>
        <dbReference type="ARBA" id="ARBA00022737"/>
    </source>
</evidence>
<keyword evidence="2" id="KW-0677">Repeat</keyword>
<gene>
    <name evidence="5" type="ORF">TIFTF001_005410</name>
</gene>
<dbReference type="FunFam" id="1.25.40.10:FF:000381">
    <property type="entry name" value="Pentatricopeptide repeat-containing protein"/>
    <property type="match status" value="1"/>
</dbReference>
<dbReference type="GO" id="GO:0003723">
    <property type="term" value="F:RNA binding"/>
    <property type="evidence" value="ECO:0007669"/>
    <property type="project" value="InterPro"/>
</dbReference>
<dbReference type="PANTHER" id="PTHR47926">
    <property type="entry name" value="PENTATRICOPEPTIDE REPEAT-CONTAINING PROTEIN"/>
    <property type="match status" value="1"/>
</dbReference>
<comment type="caution">
    <text evidence="5">The sequence shown here is derived from an EMBL/GenBank/DDBJ whole genome shotgun (WGS) entry which is preliminary data.</text>
</comment>
<sequence>MENVVIPRNLKPPAVPIIPTRAGIYPSELSSKPTKPTISFSSGARPKCPDTHLDNLCKKGRLGDAVAALDSIAERGSKVKPSTYMNLLQSCIDTNSIELGRNLHARMELVEHVNPFVETKLVSMYAKCGYLSDARRVFDGMRERNLFTWSAMIGACSREQRWKEVLKLFFLMIGDGVLPDKFLLPKILEACGNCGSFETANALHSTVVRCGFSGSIRVNNSILAVYAKCGKMNWARRFFENMNRRDMVSWNAIISGFCQKGQMEEATRLFDAMREEGTEPGLVTWNIMIASYNQSGLTDVAMGLMKKMEDLGITPDVFTWTSMISGFAQNNRRSQALDLFKEMLLAGVKPNAVTITSAVSACASLKSLGKGMEIRGFAIKIGLIDDVLVGNSLIDMYSKCGEMEAAQEVFDMIIDKDVYTWNSLIGGYCQAGYCGKACELFMKMQESDVAPNVITWNVMISGYIQNGDEDQAMDLFRRMEKDGKVKRNTASWNSLIAGYLQLGEKDKALGIFRKMQSCRVSPNLVTMLSVLPACANLLAAKKVREIHCCTLRKNLESELPVLNSLVDTYAKAGNLSYSRTIFDKMLSKDIITWNSIISGYVLHGFSNVALELFDHMKRSGLKPNRGTFLSIIYAYSLSGLMDEGKLAFSSITEEYNIVPGLEHYVAMLDLYGRTGRLGEAMEFIENMPVEPDSSVWAALLTASRTHRNISFTVRALDNILDLEPGNYLIQLFRAQVDTLIVKSENDLKVRKLEKENATKRHLGRCWIELKNRVHTFVNGDQSEPYLYPWIHDIVGKVSKSDFHEGLCIEEEEKEEVGGVHSEKIAIAFALIGFPRKAQCVRIVKSLRMCGNCHETAKYISKAYGREINVSDSKCLHCFRNGRCSCRDYW</sequence>
<dbReference type="EMBL" id="BTGU01000005">
    <property type="protein sequence ID" value="GMN35628.1"/>
    <property type="molecule type" value="Genomic_DNA"/>
</dbReference>
<feature type="repeat" description="PPR" evidence="3">
    <location>
        <begin position="589"/>
        <end position="623"/>
    </location>
</feature>
<accession>A0AA87ZG26</accession>
<dbReference type="InterPro" id="IPR011990">
    <property type="entry name" value="TPR-like_helical_dom_sf"/>
</dbReference>
<feature type="repeat" description="PPR" evidence="3">
    <location>
        <begin position="452"/>
        <end position="486"/>
    </location>
</feature>
<reference evidence="5" key="1">
    <citation type="submission" date="2023-07" db="EMBL/GenBank/DDBJ databases">
        <title>draft genome sequence of fig (Ficus carica).</title>
        <authorList>
            <person name="Takahashi T."/>
            <person name="Nishimura K."/>
        </authorList>
    </citation>
    <scope>NUCLEOTIDE SEQUENCE</scope>
</reference>
<dbReference type="PROSITE" id="PS51375">
    <property type="entry name" value="PPR"/>
    <property type="match status" value="8"/>
</dbReference>
<evidence type="ECO:0000256" key="1">
    <source>
        <dbReference type="ARBA" id="ARBA00006643"/>
    </source>
</evidence>
<dbReference type="Gene3D" id="1.25.40.10">
    <property type="entry name" value="Tetratricopeptide repeat domain"/>
    <property type="match status" value="6"/>
</dbReference>
<feature type="repeat" description="PPR" evidence="3">
    <location>
        <begin position="417"/>
        <end position="451"/>
    </location>
</feature>
<dbReference type="NCBIfam" id="TIGR00756">
    <property type="entry name" value="PPR"/>
    <property type="match status" value="8"/>
</dbReference>
<dbReference type="InterPro" id="IPR032867">
    <property type="entry name" value="DYW_dom"/>
</dbReference>
<keyword evidence="6" id="KW-1185">Reference proteome</keyword>